<comment type="caution">
    <text evidence="1">The sequence shown here is derived from an EMBL/GenBank/DDBJ whole genome shotgun (WGS) entry which is preliminary data.</text>
</comment>
<dbReference type="EMBL" id="JBHMCG010000052">
    <property type="protein sequence ID" value="MFB9572994.1"/>
    <property type="molecule type" value="Genomic_DNA"/>
</dbReference>
<keyword evidence="2" id="KW-1185">Reference proteome</keyword>
<evidence type="ECO:0000313" key="2">
    <source>
        <dbReference type="Proteomes" id="UP001589710"/>
    </source>
</evidence>
<reference evidence="1 2" key="1">
    <citation type="submission" date="2024-09" db="EMBL/GenBank/DDBJ databases">
        <authorList>
            <person name="Sun Q."/>
            <person name="Mori K."/>
        </authorList>
    </citation>
    <scope>NUCLEOTIDE SEQUENCE [LARGE SCALE GENOMIC DNA]</scope>
    <source>
        <strain evidence="1 2">JCM 3331</strain>
    </source>
</reference>
<sequence>MKAPRVAGHHRPVGLVRVCRSVDGVVNVANRLTYEQDDMSVDAQEAAER</sequence>
<accession>A0ABV5R7V0</accession>
<protein>
    <submittedName>
        <fullName evidence="1">Uncharacterized protein</fullName>
    </submittedName>
</protein>
<name>A0ABV5R7V0_9ACTN</name>
<dbReference type="Proteomes" id="UP001589710">
    <property type="component" value="Unassembled WGS sequence"/>
</dbReference>
<gene>
    <name evidence="1" type="ORF">ACFFTL_11825</name>
</gene>
<dbReference type="RefSeq" id="WP_345509766.1">
    <property type="nucleotide sequence ID" value="NZ_BAAAXD010000004.1"/>
</dbReference>
<evidence type="ECO:0000313" key="1">
    <source>
        <dbReference type="EMBL" id="MFB9572994.1"/>
    </source>
</evidence>
<organism evidence="1 2">
    <name type="scientific">Streptomyces yanii</name>
    <dbReference type="NCBI Taxonomy" id="78510"/>
    <lineage>
        <taxon>Bacteria</taxon>
        <taxon>Bacillati</taxon>
        <taxon>Actinomycetota</taxon>
        <taxon>Actinomycetes</taxon>
        <taxon>Kitasatosporales</taxon>
        <taxon>Streptomycetaceae</taxon>
        <taxon>Streptomyces</taxon>
    </lineage>
</organism>
<proteinExistence type="predicted"/>